<dbReference type="InterPro" id="IPR052016">
    <property type="entry name" value="Bact_Sigma-Reg"/>
</dbReference>
<keyword evidence="2" id="KW-0418">Kinase</keyword>
<feature type="modified residue" description="4-aspartylphosphate" evidence="4">
    <location>
        <position position="56"/>
    </location>
</feature>
<dbReference type="EMBL" id="CP000828">
    <property type="protein sequence ID" value="ABW30912.1"/>
    <property type="molecule type" value="Genomic_DNA"/>
</dbReference>
<dbReference type="Pfam" id="PF13185">
    <property type="entry name" value="GAF_2"/>
    <property type="match status" value="1"/>
</dbReference>
<dbReference type="eggNOG" id="COG2208">
    <property type="taxonomic scope" value="Bacteria"/>
</dbReference>
<dbReference type="GO" id="GO:0006355">
    <property type="term" value="P:regulation of DNA-templated transcription"/>
    <property type="evidence" value="ECO:0007669"/>
    <property type="project" value="InterPro"/>
</dbReference>
<accession>B0C2M4</accession>
<dbReference type="InterPro" id="IPR000014">
    <property type="entry name" value="PAS"/>
</dbReference>
<dbReference type="SMART" id="SM00091">
    <property type="entry name" value="PAS"/>
    <property type="match status" value="1"/>
</dbReference>
<dbReference type="PROSITE" id="PS50112">
    <property type="entry name" value="PAS"/>
    <property type="match status" value="1"/>
</dbReference>
<feature type="domain" description="PAS" evidence="6">
    <location>
        <begin position="135"/>
        <end position="205"/>
    </location>
</feature>
<gene>
    <name evidence="8" type="ordered locus">AM1_5976</name>
</gene>
<feature type="domain" description="PAC" evidence="7">
    <location>
        <begin position="209"/>
        <end position="261"/>
    </location>
</feature>
<dbReference type="SMART" id="SM00086">
    <property type="entry name" value="PAC"/>
    <property type="match status" value="1"/>
</dbReference>
<dbReference type="KEGG" id="amr:AM1_5976"/>
<dbReference type="GO" id="GO:0016791">
    <property type="term" value="F:phosphatase activity"/>
    <property type="evidence" value="ECO:0007669"/>
    <property type="project" value="TreeGrafter"/>
</dbReference>
<evidence type="ECO:0000313" key="9">
    <source>
        <dbReference type="Proteomes" id="UP000000268"/>
    </source>
</evidence>
<dbReference type="InterPro" id="IPR003018">
    <property type="entry name" value="GAF"/>
</dbReference>
<dbReference type="GO" id="GO:0016301">
    <property type="term" value="F:kinase activity"/>
    <property type="evidence" value="ECO:0007669"/>
    <property type="project" value="UniProtKB-KW"/>
</dbReference>
<dbReference type="InterPro" id="IPR029016">
    <property type="entry name" value="GAF-like_dom_sf"/>
</dbReference>
<name>B0C2M4_ACAM1</name>
<dbReference type="InterPro" id="IPR001610">
    <property type="entry name" value="PAC"/>
</dbReference>
<dbReference type="GO" id="GO:0000160">
    <property type="term" value="P:phosphorelay signal transduction system"/>
    <property type="evidence" value="ECO:0007669"/>
    <property type="project" value="InterPro"/>
</dbReference>
<proteinExistence type="predicted"/>
<dbReference type="PANTHER" id="PTHR43156">
    <property type="entry name" value="STAGE II SPORULATION PROTEIN E-RELATED"/>
    <property type="match status" value="1"/>
</dbReference>
<protein>
    <submittedName>
        <fullName evidence="8">Two-component response regulator, putative</fullName>
    </submittedName>
</protein>
<dbReference type="SUPFAM" id="SSF52172">
    <property type="entry name" value="CheY-like"/>
    <property type="match status" value="1"/>
</dbReference>
<dbReference type="HOGENOM" id="CLU_000445_43_7_3"/>
<evidence type="ECO:0000259" key="5">
    <source>
        <dbReference type="PROSITE" id="PS50110"/>
    </source>
</evidence>
<dbReference type="Gene3D" id="3.40.50.2300">
    <property type="match status" value="1"/>
</dbReference>
<dbReference type="NCBIfam" id="TIGR00229">
    <property type="entry name" value="sensory_box"/>
    <property type="match status" value="1"/>
</dbReference>
<dbReference type="PROSITE" id="PS50110">
    <property type="entry name" value="RESPONSE_REGULATORY"/>
    <property type="match status" value="1"/>
</dbReference>
<dbReference type="InterPro" id="IPR001789">
    <property type="entry name" value="Sig_transdc_resp-reg_receiver"/>
</dbReference>
<dbReference type="CDD" id="cd00130">
    <property type="entry name" value="PAS"/>
    <property type="match status" value="1"/>
</dbReference>
<evidence type="ECO:0000256" key="1">
    <source>
        <dbReference type="ARBA" id="ARBA00022679"/>
    </source>
</evidence>
<dbReference type="Pfam" id="PF00989">
    <property type="entry name" value="PAS"/>
    <property type="match status" value="1"/>
</dbReference>
<dbReference type="STRING" id="329726.AM1_5976"/>
<dbReference type="InterPro" id="IPR001932">
    <property type="entry name" value="PPM-type_phosphatase-like_dom"/>
</dbReference>
<dbReference type="SMART" id="SM00448">
    <property type="entry name" value="REC"/>
    <property type="match status" value="1"/>
</dbReference>
<sequence length="697" mass="78424">MENRTPLILVVDDDRSTRIILRLILEQDGCEVVDVENGQQCLNAYLTRKPDMVLLDAKMPVMDGFTCCAELQKLPLGASTPILMIAGLDDQASVDKAFAAGAMDYVTKPIHPPILRRRLRHLLEASWAEQAVRDSEARYRSVVDHLKEVIFQINQEGNLAFLNPVWSELTGFVREEAINHRLAEYVHPGDRQQFNQYIDQLFHRERSECRFDVRFLHQAGSFGWMEVYACAIPGPDGKIVGISGSLADVTERKYQDQRLSVERATTRVLAEVATLSEAVPNLLQAISKSLGWEYGELWLMDETNNTLKCVESWFELEEKMGSFQIASSSANFALASGLIQRIWTHDGPLWLTDNAIQDIHANSFPQAGMQTAFSFPILEGYNRLGVMVFSKREHQAMDASLLKIMGSIGTQLGEFIMRKRAEEEVQHQHAKLQSELDQAAGYVRSLIPPPMTGPVSIQHQFIPSNQLGGDVFDYYWLDSDHLAIYLLDVAGHGIRSTLLSVSVLNVVRSQSLLDTDFYQPSSVLDGLNEVFQMNEQGDDYFTIWYGVYNCKTQKLKYASGGHPAVLLASAQNPIQPLEVRSIPIGMMTGFPYDQFECDIQTGSALYLFSDGVYEIVQPNGEVWTFDGFMTVVSEYQRRQFDTLDPLFQQIQHIAGNKSFEDDYSLMKISFDSVQPKQTLPPIPYAAQAATPIAANPF</sequence>
<evidence type="ECO:0000256" key="4">
    <source>
        <dbReference type="PROSITE-ProRule" id="PRU00169"/>
    </source>
</evidence>
<dbReference type="SMART" id="SM00331">
    <property type="entry name" value="PP2C_SIG"/>
    <property type="match status" value="1"/>
</dbReference>
<dbReference type="eggNOG" id="COG3706">
    <property type="taxonomic scope" value="Bacteria"/>
</dbReference>
<dbReference type="Pfam" id="PF07228">
    <property type="entry name" value="SpoIIE"/>
    <property type="match status" value="1"/>
</dbReference>
<evidence type="ECO:0000313" key="8">
    <source>
        <dbReference type="EMBL" id="ABW30912.1"/>
    </source>
</evidence>
<dbReference type="SUPFAM" id="SSF55781">
    <property type="entry name" value="GAF domain-like"/>
    <property type="match status" value="1"/>
</dbReference>
<dbReference type="Gene3D" id="3.30.450.20">
    <property type="entry name" value="PAS domain"/>
    <property type="match status" value="1"/>
</dbReference>
<reference evidence="8 9" key="1">
    <citation type="journal article" date="2008" name="Proc. Natl. Acad. Sci. U.S.A.">
        <title>Niche adaptation and genome expansion in the chlorophyll d-producing cyanobacterium Acaryochloris marina.</title>
        <authorList>
            <person name="Swingley W.D."/>
            <person name="Chen M."/>
            <person name="Cheung P.C."/>
            <person name="Conrad A.L."/>
            <person name="Dejesa L.C."/>
            <person name="Hao J."/>
            <person name="Honchak B.M."/>
            <person name="Karbach L.E."/>
            <person name="Kurdoglu A."/>
            <person name="Lahiri S."/>
            <person name="Mastrian S.D."/>
            <person name="Miyashita H."/>
            <person name="Page L."/>
            <person name="Ramakrishna P."/>
            <person name="Satoh S."/>
            <person name="Sattley W.M."/>
            <person name="Shimada Y."/>
            <person name="Taylor H.L."/>
            <person name="Tomo T."/>
            <person name="Tsuchiya T."/>
            <person name="Wang Z.T."/>
            <person name="Raymond J."/>
            <person name="Mimuro M."/>
            <person name="Blankenship R.E."/>
            <person name="Touchman J.W."/>
        </authorList>
    </citation>
    <scope>NUCLEOTIDE SEQUENCE [LARGE SCALE GENOMIC DNA]</scope>
    <source>
        <strain evidence="9">MBIC 11017</strain>
    </source>
</reference>
<dbReference type="Pfam" id="PF00072">
    <property type="entry name" value="Response_reg"/>
    <property type="match status" value="1"/>
</dbReference>
<dbReference type="Gene3D" id="3.60.40.10">
    <property type="entry name" value="PPM-type phosphatase domain"/>
    <property type="match status" value="1"/>
</dbReference>
<keyword evidence="4" id="KW-0597">Phosphoprotein</keyword>
<evidence type="ECO:0000259" key="7">
    <source>
        <dbReference type="PROSITE" id="PS50113"/>
    </source>
</evidence>
<dbReference type="eggNOG" id="COG2203">
    <property type="taxonomic scope" value="Bacteria"/>
</dbReference>
<dbReference type="PROSITE" id="PS50113">
    <property type="entry name" value="PAC"/>
    <property type="match status" value="1"/>
</dbReference>
<dbReference type="Proteomes" id="UP000000268">
    <property type="component" value="Chromosome"/>
</dbReference>
<dbReference type="InterPro" id="IPR011006">
    <property type="entry name" value="CheY-like_superfamily"/>
</dbReference>
<dbReference type="InterPro" id="IPR035965">
    <property type="entry name" value="PAS-like_dom_sf"/>
</dbReference>
<evidence type="ECO:0000259" key="6">
    <source>
        <dbReference type="PROSITE" id="PS50112"/>
    </source>
</evidence>
<dbReference type="AlphaFoldDB" id="B0C2M4"/>
<organism evidence="8 9">
    <name type="scientific">Acaryochloris marina (strain MBIC 11017)</name>
    <dbReference type="NCBI Taxonomy" id="329726"/>
    <lineage>
        <taxon>Bacteria</taxon>
        <taxon>Bacillati</taxon>
        <taxon>Cyanobacteriota</taxon>
        <taxon>Cyanophyceae</taxon>
        <taxon>Acaryochloridales</taxon>
        <taxon>Acaryochloridaceae</taxon>
        <taxon>Acaryochloris</taxon>
    </lineage>
</organism>
<feature type="domain" description="Response regulatory" evidence="5">
    <location>
        <begin position="7"/>
        <end position="123"/>
    </location>
</feature>
<keyword evidence="9" id="KW-1185">Reference proteome</keyword>
<dbReference type="InterPro" id="IPR000700">
    <property type="entry name" value="PAS-assoc_C"/>
</dbReference>
<keyword evidence="1" id="KW-0808">Transferase</keyword>
<dbReference type="PANTHER" id="PTHR43156:SF2">
    <property type="entry name" value="STAGE II SPORULATION PROTEIN E"/>
    <property type="match status" value="1"/>
</dbReference>
<dbReference type="SUPFAM" id="SSF55785">
    <property type="entry name" value="PYP-like sensor domain (PAS domain)"/>
    <property type="match status" value="1"/>
</dbReference>
<evidence type="ECO:0000256" key="3">
    <source>
        <dbReference type="ARBA" id="ARBA00022801"/>
    </source>
</evidence>
<evidence type="ECO:0000256" key="2">
    <source>
        <dbReference type="ARBA" id="ARBA00022777"/>
    </source>
</evidence>
<dbReference type="InterPro" id="IPR036457">
    <property type="entry name" value="PPM-type-like_dom_sf"/>
</dbReference>
<keyword evidence="3" id="KW-0378">Hydrolase</keyword>
<dbReference type="InterPro" id="IPR013767">
    <property type="entry name" value="PAS_fold"/>
</dbReference>
<dbReference type="Gene3D" id="3.30.450.40">
    <property type="match status" value="1"/>
</dbReference>